<keyword evidence="2" id="KW-1185">Reference proteome</keyword>
<reference evidence="1 2" key="1">
    <citation type="submission" date="2017-06" db="EMBL/GenBank/DDBJ databases">
        <authorList>
            <person name="Kim H.J."/>
            <person name="Triplett B.A."/>
        </authorList>
    </citation>
    <scope>NUCLEOTIDE SEQUENCE [LARGE SCALE GENOMIC DNA]</scope>
    <source>
        <strain evidence="1 2">DSM 43151</strain>
    </source>
</reference>
<organism evidence="1 2">
    <name type="scientific">Actinoplanes regularis</name>
    <dbReference type="NCBI Taxonomy" id="52697"/>
    <lineage>
        <taxon>Bacteria</taxon>
        <taxon>Bacillati</taxon>
        <taxon>Actinomycetota</taxon>
        <taxon>Actinomycetes</taxon>
        <taxon>Micromonosporales</taxon>
        <taxon>Micromonosporaceae</taxon>
        <taxon>Actinoplanes</taxon>
    </lineage>
</organism>
<dbReference type="Proteomes" id="UP000198415">
    <property type="component" value="Unassembled WGS sequence"/>
</dbReference>
<evidence type="ECO:0008006" key="3">
    <source>
        <dbReference type="Google" id="ProtNLM"/>
    </source>
</evidence>
<evidence type="ECO:0000313" key="2">
    <source>
        <dbReference type="Proteomes" id="UP000198415"/>
    </source>
</evidence>
<dbReference type="EMBL" id="FZNR01000007">
    <property type="protein sequence ID" value="SNR95216.1"/>
    <property type="molecule type" value="Genomic_DNA"/>
</dbReference>
<dbReference type="AlphaFoldDB" id="A0A239AHS4"/>
<proteinExistence type="predicted"/>
<protein>
    <recommendedName>
        <fullName evidence="3">DUF3800 domain-containing protein</fullName>
    </recommendedName>
</protein>
<name>A0A239AHS4_9ACTN</name>
<accession>A0A239AHS4</accession>
<sequence length="336" mass="35844">MVRMMGDRLLQGGLLPAQAAVGPVVEIACDESGFSGTNLLHAASPVITHASVDLDRDEAIGLIAGLRSRFRCSPDELKSGRLLRRPGAGEALVTELAGRARVHLVDKEFFLVTRIVDLLVAEPSYAAGTRLTQGQRAAALALHRAGRAAGGDWDVFLAAFVDLVRMKRRQPGRATLDRFFRARDALLRAGAVDPVLVALDPGRVGAVMTRLDDDDRSIPPPLEPMLPALAETVLTWSGGHRQVLVVHDEQSALTAGRLTRLQRALAGTGSLPDGVSPLAGLVMADSRHDPRVQLADLLAGLARRNRGLIDDAFPAVPVQSETPCLTEFGRQGDVIG</sequence>
<evidence type="ECO:0000313" key="1">
    <source>
        <dbReference type="EMBL" id="SNR95216.1"/>
    </source>
</evidence>
<gene>
    <name evidence="1" type="ORF">SAMN06264365_107361</name>
</gene>